<sequence>MKKIIVIIYILLLSVYAEVKTVQLTVSYISAKHVYLSGGKKQGVQTGDSAKVNRDGKTIAELQVVFTADGSASCKILRQRAAIRSGDKVVVYTQTTDKEKEISTKTQITKKNTPPKKKRLRKKSLTRVSGSVGLQWYRFIDTGERAYNFSQPALHLNLRARKLWNKDYNLRVRFRSRYYERANRSSSLVPATEWRNRLYVFSFSYADPKSVINFKAGRILSNAFSGVGYIDGLQLQHNICARWQWGVFAGFQPELVYSRVQTNRRKYGLYLHYVGGKDTAQRFESTFAASGEYEGSTVSRELIYLQSSYYETGRWNLYQSMELDLNRQWRKEKTGKEVSLTSLYLSGQIWLSKGMSATLSYDNRRNYYIYEYRTLADSLFDDAFRQGLRLRFNYRFLKNYRFYLSGGLRQRDAEERLTYSYSGGIFVRNVLLRRFSVNARAAAFTNLYNRGVTYSVRLYQYLRGGHNVSLAFGANEYRLRNYDSGGLNRWARANILFQLPFNFNINGYYEYDWGSDVNGHRFLTEIGYTF</sequence>
<dbReference type="EMBL" id="DRQG01000096">
    <property type="protein sequence ID" value="HGY56092.1"/>
    <property type="molecule type" value="Genomic_DNA"/>
</dbReference>
<protein>
    <submittedName>
        <fullName evidence="1">Uncharacterized protein</fullName>
    </submittedName>
</protein>
<proteinExistence type="predicted"/>
<accession>A0A7V4UE66</accession>
<gene>
    <name evidence="1" type="ORF">ENK44_10335</name>
</gene>
<evidence type="ECO:0000313" key="1">
    <source>
        <dbReference type="EMBL" id="HGY56092.1"/>
    </source>
</evidence>
<dbReference type="AlphaFoldDB" id="A0A7V4UE66"/>
<organism evidence="1">
    <name type="scientific">Caldithrix abyssi</name>
    <dbReference type="NCBI Taxonomy" id="187145"/>
    <lineage>
        <taxon>Bacteria</taxon>
        <taxon>Pseudomonadati</taxon>
        <taxon>Calditrichota</taxon>
        <taxon>Calditrichia</taxon>
        <taxon>Calditrichales</taxon>
        <taxon>Calditrichaceae</taxon>
        <taxon>Caldithrix</taxon>
    </lineage>
</organism>
<name>A0A7V4UE66_CALAY</name>
<dbReference type="Proteomes" id="UP000885779">
    <property type="component" value="Unassembled WGS sequence"/>
</dbReference>
<reference evidence="1" key="1">
    <citation type="journal article" date="2020" name="mSystems">
        <title>Genome- and Community-Level Interaction Insights into Carbon Utilization and Element Cycling Functions of Hydrothermarchaeota in Hydrothermal Sediment.</title>
        <authorList>
            <person name="Zhou Z."/>
            <person name="Liu Y."/>
            <person name="Xu W."/>
            <person name="Pan J."/>
            <person name="Luo Z.H."/>
            <person name="Li M."/>
        </authorList>
    </citation>
    <scope>NUCLEOTIDE SEQUENCE [LARGE SCALE GENOMIC DNA]</scope>
    <source>
        <strain evidence="1">HyVt-577</strain>
    </source>
</reference>
<comment type="caution">
    <text evidence="1">The sequence shown here is derived from an EMBL/GenBank/DDBJ whole genome shotgun (WGS) entry which is preliminary data.</text>
</comment>